<dbReference type="EMBL" id="CVQV01000013">
    <property type="protein sequence ID" value="CRK76165.1"/>
    <property type="molecule type" value="Genomic_DNA"/>
</dbReference>
<name>A0A0U1NN40_9RHOB</name>
<dbReference type="SUPFAM" id="SSF56209">
    <property type="entry name" value="Nitrile hydratase alpha chain"/>
    <property type="match status" value="1"/>
</dbReference>
<organism evidence="1 2">
    <name type="scientific">Nereida ignava</name>
    <dbReference type="NCBI Taxonomy" id="282199"/>
    <lineage>
        <taxon>Bacteria</taxon>
        <taxon>Pseudomonadati</taxon>
        <taxon>Pseudomonadota</taxon>
        <taxon>Alphaproteobacteria</taxon>
        <taxon>Rhodobacterales</taxon>
        <taxon>Roseobacteraceae</taxon>
        <taxon>Nereida</taxon>
    </lineage>
</organism>
<dbReference type="GO" id="GO:0003824">
    <property type="term" value="F:catalytic activity"/>
    <property type="evidence" value="ECO:0007669"/>
    <property type="project" value="InterPro"/>
</dbReference>
<protein>
    <submittedName>
        <fullName evidence="1">Uncharacterized protein</fullName>
    </submittedName>
</protein>
<dbReference type="InterPro" id="IPR036648">
    <property type="entry name" value="CN_Hdrase_a/SCN_Hdrase_g_sf"/>
</dbReference>
<gene>
    <name evidence="1" type="ORF">NIG5292_02222</name>
</gene>
<dbReference type="GO" id="GO:0046914">
    <property type="term" value="F:transition metal ion binding"/>
    <property type="evidence" value="ECO:0007669"/>
    <property type="project" value="InterPro"/>
</dbReference>
<keyword evidence="2" id="KW-1185">Reference proteome</keyword>
<dbReference type="STRING" id="282199.GCA_001049735_02221"/>
<sequence>MTVSRSTALVPVSTPSTSMVAGGSSVPGGMLLAGEDVTLRDREEVRNRLPDILGRALARSWLDPDFEQYFSIDPLGALENGGVHLPQTMFIEVTKSVADRPKIVVYERQEGSKFKSRVLYLQLVMVAGK</sequence>
<dbReference type="AlphaFoldDB" id="A0A0U1NN40"/>
<proteinExistence type="predicted"/>
<evidence type="ECO:0000313" key="2">
    <source>
        <dbReference type="Proteomes" id="UP000048949"/>
    </source>
</evidence>
<evidence type="ECO:0000313" key="1">
    <source>
        <dbReference type="EMBL" id="CRK76165.1"/>
    </source>
</evidence>
<reference evidence="1 2" key="1">
    <citation type="submission" date="2015-04" db="EMBL/GenBank/DDBJ databases">
        <authorList>
            <person name="Syromyatnikov M.Y."/>
            <person name="Popov V.N."/>
        </authorList>
    </citation>
    <scope>NUCLEOTIDE SEQUENCE [LARGE SCALE GENOMIC DNA]</scope>
    <source>
        <strain evidence="1 2">CECT 5292</strain>
    </source>
</reference>
<accession>A0A0U1NN40</accession>
<dbReference type="Proteomes" id="UP000048949">
    <property type="component" value="Unassembled WGS sequence"/>
</dbReference>